<accession>A0A0B2BSD3</accession>
<dbReference type="SUPFAM" id="SSF47823">
    <property type="entry name" value="lambda integrase-like, N-terminal domain"/>
    <property type="match status" value="1"/>
</dbReference>
<dbReference type="STRING" id="1572751.PK98_14545"/>
<dbReference type="InterPro" id="IPR010998">
    <property type="entry name" value="Integrase_recombinase_N"/>
</dbReference>
<dbReference type="Pfam" id="PF00589">
    <property type="entry name" value="Phage_integrase"/>
    <property type="match status" value="1"/>
</dbReference>
<dbReference type="Proteomes" id="UP000030988">
    <property type="component" value="Unassembled WGS sequence"/>
</dbReference>
<reference evidence="6 7" key="1">
    <citation type="submission" date="2014-11" db="EMBL/GenBank/DDBJ databases">
        <title>Draft genome sequence of Kirrobacter mercurialis.</title>
        <authorList>
            <person name="Coil D.A."/>
            <person name="Eisen J.A."/>
        </authorList>
    </citation>
    <scope>NUCLEOTIDE SEQUENCE [LARGE SCALE GENOMIC DNA]</scope>
    <source>
        <strain evidence="6 7">Coronado</strain>
    </source>
</reference>
<evidence type="ECO:0000256" key="1">
    <source>
        <dbReference type="ARBA" id="ARBA00022829"/>
    </source>
</evidence>
<dbReference type="GO" id="GO:0007059">
    <property type="term" value="P:chromosome segregation"/>
    <property type="evidence" value="ECO:0007669"/>
    <property type="project" value="UniProtKB-KW"/>
</dbReference>
<dbReference type="InterPro" id="IPR050090">
    <property type="entry name" value="Tyrosine_recombinase_XerCD"/>
</dbReference>
<dbReference type="PANTHER" id="PTHR30349:SF81">
    <property type="entry name" value="TYROSINE RECOMBINASE XERC"/>
    <property type="match status" value="1"/>
</dbReference>
<dbReference type="PROSITE" id="PS51898">
    <property type="entry name" value="TYR_RECOMBINASE"/>
    <property type="match status" value="1"/>
</dbReference>
<dbReference type="GO" id="GO:0006310">
    <property type="term" value="P:DNA recombination"/>
    <property type="evidence" value="ECO:0007669"/>
    <property type="project" value="UniProtKB-KW"/>
</dbReference>
<dbReference type="AlphaFoldDB" id="A0A0B2BSD3"/>
<dbReference type="GO" id="GO:0015074">
    <property type="term" value="P:DNA integration"/>
    <property type="evidence" value="ECO:0007669"/>
    <property type="project" value="UniProtKB-KW"/>
</dbReference>
<evidence type="ECO:0000256" key="3">
    <source>
        <dbReference type="ARBA" id="ARBA00023125"/>
    </source>
</evidence>
<dbReference type="Gene3D" id="1.10.150.130">
    <property type="match status" value="1"/>
</dbReference>
<evidence type="ECO:0000313" key="6">
    <source>
        <dbReference type="EMBL" id="KHL24314.1"/>
    </source>
</evidence>
<keyword evidence="2" id="KW-0229">DNA integration</keyword>
<protein>
    <submittedName>
        <fullName evidence="6">Integrase</fullName>
    </submittedName>
</protein>
<keyword evidence="3" id="KW-0238">DNA-binding</keyword>
<evidence type="ECO:0000256" key="2">
    <source>
        <dbReference type="ARBA" id="ARBA00022908"/>
    </source>
</evidence>
<keyword evidence="7" id="KW-1185">Reference proteome</keyword>
<dbReference type="PANTHER" id="PTHR30349">
    <property type="entry name" value="PHAGE INTEGRASE-RELATED"/>
    <property type="match status" value="1"/>
</dbReference>
<dbReference type="GO" id="GO:0003677">
    <property type="term" value="F:DNA binding"/>
    <property type="evidence" value="ECO:0007669"/>
    <property type="project" value="UniProtKB-KW"/>
</dbReference>
<sequence>MPDLPDDSSVRDLVAEVRLLAVGTAAIDPALVAAAARGWSANTQRAFRSDLALWGRWCRALGLRPADADGATAAAWVRALGGEGAPNKAARAAAGKPRKPATIARYLVHVATAYRLGGLSDPTAAPLVRLELKAIRKRLGVRQRQALALRYKGEVADLAEPPKGPCVATLLKATRRDWLGLRDRALLGIAYDTGCRRSELVAIRVEHVSIEADGSGLLEIPNSKTDREGEGDLAYLSSRTMEAIRAWRKGAEIRSGALLRRVECHADGSVRQVGEGALHANSISLIYRRLIRAAHEKKLLGPISEAELARYLREVTSHSVRVGVAQDNFAAGESLPAIMQAYRWRDARTVMRYGARLAARSGASARLAERFSDT</sequence>
<feature type="domain" description="Tyr recombinase" evidence="5">
    <location>
        <begin position="157"/>
        <end position="367"/>
    </location>
</feature>
<proteinExistence type="predicted"/>
<evidence type="ECO:0000313" key="7">
    <source>
        <dbReference type="Proteomes" id="UP000030988"/>
    </source>
</evidence>
<dbReference type="InterPro" id="IPR013762">
    <property type="entry name" value="Integrase-like_cat_sf"/>
</dbReference>
<dbReference type="Gene3D" id="1.10.443.10">
    <property type="entry name" value="Intergrase catalytic core"/>
    <property type="match status" value="1"/>
</dbReference>
<gene>
    <name evidence="6" type="ORF">PK98_14545</name>
</gene>
<name>A0A0B2BSD3_9SPHN</name>
<evidence type="ECO:0000256" key="4">
    <source>
        <dbReference type="ARBA" id="ARBA00023172"/>
    </source>
</evidence>
<dbReference type="InterPro" id="IPR011010">
    <property type="entry name" value="DNA_brk_join_enz"/>
</dbReference>
<organism evidence="6 7">
    <name type="scientific">Croceibacterium mercuriale</name>
    <dbReference type="NCBI Taxonomy" id="1572751"/>
    <lineage>
        <taxon>Bacteria</taxon>
        <taxon>Pseudomonadati</taxon>
        <taxon>Pseudomonadota</taxon>
        <taxon>Alphaproteobacteria</taxon>
        <taxon>Sphingomonadales</taxon>
        <taxon>Erythrobacteraceae</taxon>
        <taxon>Croceibacterium</taxon>
    </lineage>
</organism>
<evidence type="ECO:0000259" key="5">
    <source>
        <dbReference type="PROSITE" id="PS51898"/>
    </source>
</evidence>
<keyword evidence="1" id="KW-0159">Chromosome partition</keyword>
<dbReference type="InterPro" id="IPR002104">
    <property type="entry name" value="Integrase_catalytic"/>
</dbReference>
<comment type="caution">
    <text evidence="6">The sequence shown here is derived from an EMBL/GenBank/DDBJ whole genome shotgun (WGS) entry which is preliminary data.</text>
</comment>
<dbReference type="SUPFAM" id="SSF56349">
    <property type="entry name" value="DNA breaking-rejoining enzymes"/>
    <property type="match status" value="1"/>
</dbReference>
<dbReference type="EMBL" id="JTDN01000003">
    <property type="protein sequence ID" value="KHL24314.1"/>
    <property type="molecule type" value="Genomic_DNA"/>
</dbReference>
<keyword evidence="4" id="KW-0233">DNA recombination</keyword>